<evidence type="ECO:0000313" key="14">
    <source>
        <dbReference type="EMBL" id="CAL5139722.1"/>
    </source>
</evidence>
<comment type="similarity">
    <text evidence="8">Belongs to the protein kinase superfamily. STE Ser/Thr protein kinase family. MAP kinase kinase subfamily.</text>
</comment>
<proteinExistence type="inferred from homology"/>
<dbReference type="InterPro" id="IPR000719">
    <property type="entry name" value="Prot_kinase_dom"/>
</dbReference>
<dbReference type="GO" id="GO:0008545">
    <property type="term" value="F:JUN kinase kinase activity"/>
    <property type="evidence" value="ECO:0007669"/>
    <property type="project" value="TreeGrafter"/>
</dbReference>
<dbReference type="GO" id="GO:0004674">
    <property type="term" value="F:protein serine/threonine kinase activity"/>
    <property type="evidence" value="ECO:0007669"/>
    <property type="project" value="UniProtKB-KW"/>
</dbReference>
<feature type="region of interest" description="Disordered" evidence="12">
    <location>
        <begin position="277"/>
        <end position="309"/>
    </location>
</feature>
<evidence type="ECO:0000256" key="8">
    <source>
        <dbReference type="ARBA" id="ARBA00038035"/>
    </source>
</evidence>
<dbReference type="FunFam" id="3.30.200.20:FF:000126">
    <property type="entry name" value="Dual specificity mitogen-activated protein kinase kinase 4"/>
    <property type="match status" value="1"/>
</dbReference>
<sequence>MSSKPPFMQRPQLGKLKQNRCSYAEVKYYSCQGKLSIPGVCQDLVFTADDLADEGEIGKGAFGFVNRMVHKQTNSVMAVKRIRSTLNESEQTKTLKDLDVVMVSANCPHIVRFYGALFEEGDCWICMEMMATSLDKFYKFVYHHLLSRIPEKILGKITVATISALDYLKTELKVIHRDVKPSNILIDRKGNIKLCDFGISGQLVDSIAKSHDAGCKPYMAPERIHPNLSVNGYDIRSDVWSFGITLVELATGQFPYPSWNSVFEQLACVLNGDPPSLPEHLPRPIQTSTSTTTLTGPEGSTGSASVAGSSDCADSDFSPEFRDFVSQCLQKDVRSRPKYHTLMDHPFFQRSYMMKVDVGGYFSSVLDRVPPNMTLDDLIERPS</sequence>
<protein>
    <recommendedName>
        <fullName evidence="9">mitogen-activated protein kinase kinase</fullName>
        <ecNumber evidence="9">2.7.12.2</ecNumber>
    </recommendedName>
</protein>
<keyword evidence="1 11" id="KW-0723">Serine/threonine-protein kinase</keyword>
<dbReference type="EC" id="2.7.12.2" evidence="9"/>
<evidence type="ECO:0000256" key="1">
    <source>
        <dbReference type="ARBA" id="ARBA00022527"/>
    </source>
</evidence>
<evidence type="ECO:0000256" key="12">
    <source>
        <dbReference type="SAM" id="MobiDB-lite"/>
    </source>
</evidence>
<evidence type="ECO:0000256" key="11">
    <source>
        <dbReference type="RuleBase" id="RU000304"/>
    </source>
</evidence>
<keyword evidence="5" id="KW-0418">Kinase</keyword>
<reference evidence="14" key="1">
    <citation type="submission" date="2024-06" db="EMBL/GenBank/DDBJ databases">
        <authorList>
            <person name="Liu X."/>
            <person name="Lenzi L."/>
            <person name="Haldenby T S."/>
            <person name="Uol C."/>
        </authorList>
    </citation>
    <scope>NUCLEOTIDE SEQUENCE</scope>
</reference>
<dbReference type="InterPro" id="IPR011009">
    <property type="entry name" value="Kinase-like_dom_sf"/>
</dbReference>
<feature type="compositionally biased region" description="Low complexity" evidence="12">
    <location>
        <begin position="287"/>
        <end position="309"/>
    </location>
</feature>
<keyword evidence="3" id="KW-0808">Transferase</keyword>
<dbReference type="SMART" id="SM00220">
    <property type="entry name" value="S_TKc"/>
    <property type="match status" value="1"/>
</dbReference>
<evidence type="ECO:0000256" key="2">
    <source>
        <dbReference type="ARBA" id="ARBA00022553"/>
    </source>
</evidence>
<organism evidence="14 15">
    <name type="scientific">Calicophoron daubneyi</name>
    <name type="common">Rumen fluke</name>
    <name type="synonym">Paramphistomum daubneyi</name>
    <dbReference type="NCBI Taxonomy" id="300641"/>
    <lineage>
        <taxon>Eukaryota</taxon>
        <taxon>Metazoa</taxon>
        <taxon>Spiralia</taxon>
        <taxon>Lophotrochozoa</taxon>
        <taxon>Platyhelminthes</taxon>
        <taxon>Trematoda</taxon>
        <taxon>Digenea</taxon>
        <taxon>Plagiorchiida</taxon>
        <taxon>Pronocephalata</taxon>
        <taxon>Paramphistomoidea</taxon>
        <taxon>Paramphistomidae</taxon>
        <taxon>Calicophoron</taxon>
    </lineage>
</organism>
<feature type="domain" description="Protein kinase" evidence="13">
    <location>
        <begin position="51"/>
        <end position="348"/>
    </location>
</feature>
<keyword evidence="2" id="KW-0597">Phosphoprotein</keyword>
<evidence type="ECO:0000256" key="9">
    <source>
        <dbReference type="ARBA" id="ARBA00038999"/>
    </source>
</evidence>
<feature type="binding site" evidence="10">
    <location>
        <position position="80"/>
    </location>
    <ligand>
        <name>ATP</name>
        <dbReference type="ChEBI" id="CHEBI:30616"/>
    </ligand>
</feature>
<dbReference type="EMBL" id="CAXLJL010000634">
    <property type="protein sequence ID" value="CAL5139722.1"/>
    <property type="molecule type" value="Genomic_DNA"/>
</dbReference>
<dbReference type="Gene3D" id="3.30.200.20">
    <property type="entry name" value="Phosphorylase Kinase, domain 1"/>
    <property type="match status" value="1"/>
</dbReference>
<dbReference type="PROSITE" id="PS00107">
    <property type="entry name" value="PROTEIN_KINASE_ATP"/>
    <property type="match status" value="1"/>
</dbReference>
<evidence type="ECO:0000259" key="13">
    <source>
        <dbReference type="PROSITE" id="PS50011"/>
    </source>
</evidence>
<dbReference type="GO" id="GO:0005524">
    <property type="term" value="F:ATP binding"/>
    <property type="evidence" value="ECO:0007669"/>
    <property type="project" value="UniProtKB-UniRule"/>
</dbReference>
<dbReference type="GO" id="GO:0004713">
    <property type="term" value="F:protein tyrosine kinase activity"/>
    <property type="evidence" value="ECO:0007669"/>
    <property type="project" value="UniProtKB-KW"/>
</dbReference>
<evidence type="ECO:0000256" key="5">
    <source>
        <dbReference type="ARBA" id="ARBA00022777"/>
    </source>
</evidence>
<evidence type="ECO:0000256" key="10">
    <source>
        <dbReference type="PROSITE-ProRule" id="PRU10141"/>
    </source>
</evidence>
<dbReference type="InterPro" id="IPR008271">
    <property type="entry name" value="Ser/Thr_kinase_AS"/>
</dbReference>
<accession>A0AAV2TQM1</accession>
<dbReference type="InterPro" id="IPR017441">
    <property type="entry name" value="Protein_kinase_ATP_BS"/>
</dbReference>
<dbReference type="PROSITE" id="PS50011">
    <property type="entry name" value="PROTEIN_KINASE_DOM"/>
    <property type="match status" value="1"/>
</dbReference>
<dbReference type="PANTHER" id="PTHR48013:SF15">
    <property type="entry name" value="DUAL SPECIFICITY MITOGEN-ACTIVATED PROTEIN KINASE KINASE 4"/>
    <property type="match status" value="1"/>
</dbReference>
<evidence type="ECO:0000256" key="4">
    <source>
        <dbReference type="ARBA" id="ARBA00022741"/>
    </source>
</evidence>
<dbReference type="Pfam" id="PF00069">
    <property type="entry name" value="Pkinase"/>
    <property type="match status" value="1"/>
</dbReference>
<evidence type="ECO:0000256" key="7">
    <source>
        <dbReference type="ARBA" id="ARBA00023137"/>
    </source>
</evidence>
<name>A0AAV2TQM1_CALDB</name>
<evidence type="ECO:0000313" key="15">
    <source>
        <dbReference type="Proteomes" id="UP001497525"/>
    </source>
</evidence>
<gene>
    <name evidence="14" type="ORF">CDAUBV1_LOCUS14882</name>
</gene>
<dbReference type="Proteomes" id="UP001497525">
    <property type="component" value="Unassembled WGS sequence"/>
</dbReference>
<keyword evidence="6 10" id="KW-0067">ATP-binding</keyword>
<dbReference type="Gene3D" id="1.10.510.10">
    <property type="entry name" value="Transferase(Phosphotransferase) domain 1"/>
    <property type="match status" value="1"/>
</dbReference>
<dbReference type="PROSITE" id="PS00108">
    <property type="entry name" value="PROTEIN_KINASE_ST"/>
    <property type="match status" value="1"/>
</dbReference>
<dbReference type="PANTHER" id="PTHR48013">
    <property type="entry name" value="DUAL SPECIFICITY MITOGEN-ACTIVATED PROTEIN KINASE KINASE 5-RELATED"/>
    <property type="match status" value="1"/>
</dbReference>
<comment type="caution">
    <text evidence="14">The sequence shown here is derived from an EMBL/GenBank/DDBJ whole genome shotgun (WGS) entry which is preliminary data.</text>
</comment>
<evidence type="ECO:0000256" key="6">
    <source>
        <dbReference type="ARBA" id="ARBA00022840"/>
    </source>
</evidence>
<dbReference type="SUPFAM" id="SSF56112">
    <property type="entry name" value="Protein kinase-like (PK-like)"/>
    <property type="match status" value="1"/>
</dbReference>
<evidence type="ECO:0000256" key="3">
    <source>
        <dbReference type="ARBA" id="ARBA00022679"/>
    </source>
</evidence>
<keyword evidence="7" id="KW-0829">Tyrosine-protein kinase</keyword>
<keyword evidence="4 10" id="KW-0547">Nucleotide-binding</keyword>
<dbReference type="AlphaFoldDB" id="A0AAV2TQM1"/>